<evidence type="ECO:0000313" key="1">
    <source>
        <dbReference type="EMBL" id="MCI37403.1"/>
    </source>
</evidence>
<keyword evidence="2" id="KW-1185">Reference proteome</keyword>
<sequence>PIATPSEFDGFPPSIRARVSVPGSGTYCPSFFSYFQAATSTKQGWPLRLGVLEAASQAVQDVFGLCSSLQGEVLHREALDGGCR</sequence>
<comment type="caution">
    <text evidence="1">The sequence shown here is derived from an EMBL/GenBank/DDBJ whole genome shotgun (WGS) entry which is preliminary data.</text>
</comment>
<protein>
    <submittedName>
        <fullName evidence="1">Uncharacterized protein</fullName>
    </submittedName>
</protein>
<accession>A0A392RL83</accession>
<name>A0A392RL83_9FABA</name>
<dbReference type="EMBL" id="LXQA010244186">
    <property type="protein sequence ID" value="MCI37403.1"/>
    <property type="molecule type" value="Genomic_DNA"/>
</dbReference>
<feature type="non-terminal residue" evidence="1">
    <location>
        <position position="1"/>
    </location>
</feature>
<organism evidence="1 2">
    <name type="scientific">Trifolium medium</name>
    <dbReference type="NCBI Taxonomy" id="97028"/>
    <lineage>
        <taxon>Eukaryota</taxon>
        <taxon>Viridiplantae</taxon>
        <taxon>Streptophyta</taxon>
        <taxon>Embryophyta</taxon>
        <taxon>Tracheophyta</taxon>
        <taxon>Spermatophyta</taxon>
        <taxon>Magnoliopsida</taxon>
        <taxon>eudicotyledons</taxon>
        <taxon>Gunneridae</taxon>
        <taxon>Pentapetalae</taxon>
        <taxon>rosids</taxon>
        <taxon>fabids</taxon>
        <taxon>Fabales</taxon>
        <taxon>Fabaceae</taxon>
        <taxon>Papilionoideae</taxon>
        <taxon>50 kb inversion clade</taxon>
        <taxon>NPAAA clade</taxon>
        <taxon>Hologalegina</taxon>
        <taxon>IRL clade</taxon>
        <taxon>Trifolieae</taxon>
        <taxon>Trifolium</taxon>
    </lineage>
</organism>
<dbReference type="AlphaFoldDB" id="A0A392RL83"/>
<reference evidence="1 2" key="1">
    <citation type="journal article" date="2018" name="Front. Plant Sci.">
        <title>Red Clover (Trifolium pratense) and Zigzag Clover (T. medium) - A Picture of Genomic Similarities and Differences.</title>
        <authorList>
            <person name="Dluhosova J."/>
            <person name="Istvanek J."/>
            <person name="Nedelnik J."/>
            <person name="Repkova J."/>
        </authorList>
    </citation>
    <scope>NUCLEOTIDE SEQUENCE [LARGE SCALE GENOMIC DNA]</scope>
    <source>
        <strain evidence="2">cv. 10/8</strain>
        <tissue evidence="1">Leaf</tissue>
    </source>
</reference>
<evidence type="ECO:0000313" key="2">
    <source>
        <dbReference type="Proteomes" id="UP000265520"/>
    </source>
</evidence>
<proteinExistence type="predicted"/>
<dbReference type="Proteomes" id="UP000265520">
    <property type="component" value="Unassembled WGS sequence"/>
</dbReference>